<evidence type="ECO:0000259" key="1">
    <source>
        <dbReference type="PROSITE" id="PS50234"/>
    </source>
</evidence>
<gene>
    <name evidence="2" type="ORF">VCO01S_02440</name>
</gene>
<dbReference type="InterPro" id="IPR028087">
    <property type="entry name" value="Tad_N"/>
</dbReference>
<protein>
    <recommendedName>
        <fullName evidence="1">VWFA domain-containing protein</fullName>
    </recommendedName>
</protein>
<dbReference type="CDD" id="cd00198">
    <property type="entry name" value="vWFA"/>
    <property type="match status" value="1"/>
</dbReference>
<proteinExistence type="predicted"/>
<accession>A0A4Y3II19</accession>
<dbReference type="OrthoDB" id="8707694at2"/>
<comment type="caution">
    <text evidence="2">The sequence shown here is derived from an EMBL/GenBank/DDBJ whole genome shotgun (WGS) entry which is preliminary data.</text>
</comment>
<dbReference type="InterPro" id="IPR036465">
    <property type="entry name" value="vWFA_dom_sf"/>
</dbReference>
<reference evidence="2 3" key="1">
    <citation type="submission" date="2019-06" db="EMBL/GenBank/DDBJ databases">
        <title>Whole genome shotgun sequence of Vibrio comitans NBRC 102076.</title>
        <authorList>
            <person name="Hosoyama A."/>
            <person name="Uohara A."/>
            <person name="Ohji S."/>
            <person name="Ichikawa N."/>
        </authorList>
    </citation>
    <scope>NUCLEOTIDE SEQUENCE [LARGE SCALE GENOMIC DNA]</scope>
    <source>
        <strain evidence="2 3">NBRC 102076</strain>
    </source>
</reference>
<feature type="domain" description="VWFA" evidence="1">
    <location>
        <begin position="149"/>
        <end position="264"/>
    </location>
</feature>
<evidence type="ECO:0000313" key="3">
    <source>
        <dbReference type="Proteomes" id="UP000318242"/>
    </source>
</evidence>
<keyword evidence="3" id="KW-1185">Reference proteome</keyword>
<evidence type="ECO:0000313" key="2">
    <source>
        <dbReference type="EMBL" id="GEA59051.1"/>
    </source>
</evidence>
<organism evidence="2 3">
    <name type="scientific">Vibrio comitans NBRC 102076</name>
    <dbReference type="NCBI Taxonomy" id="1219078"/>
    <lineage>
        <taxon>Bacteria</taxon>
        <taxon>Pseudomonadati</taxon>
        <taxon>Pseudomonadota</taxon>
        <taxon>Gammaproteobacteria</taxon>
        <taxon>Vibrionales</taxon>
        <taxon>Vibrionaceae</taxon>
        <taxon>Vibrio</taxon>
    </lineage>
</organism>
<dbReference type="RefSeq" id="WP_141268547.1">
    <property type="nucleotide sequence ID" value="NZ_BJLH01000001.1"/>
</dbReference>
<dbReference type="SUPFAM" id="SSF53300">
    <property type="entry name" value="vWA-like"/>
    <property type="match status" value="1"/>
</dbReference>
<dbReference type="InterPro" id="IPR002035">
    <property type="entry name" value="VWF_A"/>
</dbReference>
<dbReference type="Gene3D" id="3.40.50.410">
    <property type="entry name" value="von Willebrand factor, type A domain"/>
    <property type="match status" value="1"/>
</dbReference>
<dbReference type="Proteomes" id="UP000318242">
    <property type="component" value="Unassembled WGS sequence"/>
</dbReference>
<dbReference type="SMART" id="SM00327">
    <property type="entry name" value="VWA"/>
    <property type="match status" value="1"/>
</dbReference>
<dbReference type="Pfam" id="PF13400">
    <property type="entry name" value="Tad"/>
    <property type="match status" value="1"/>
</dbReference>
<sequence>MDVTQKFHRNMKESKGLAVLLTVIALPFLLIMAGLAIDSGRAYSMQAKLFAAVDAAAVAAARAVAQGEDAAEDAAEKYFNVNLSQALKIANPTLGTPIITQVDDDSGGTGHISINLSATANMPTTFIGLLGFDTWPVSVQAEAIRRPVDIVLIVDNSGSLADEADTVIARSKSFVSNFSESFDRVSIVKYANGAEVAVPFNSSRGFTLTDGEDGVIDEIDKFNISSGQYTNTAEGFYKGYSQISNVDTPADLQVIVFFTDGTPTAMTAEVGYRTGPGATDELIEGVLRISGSSEAHGLWDPDQVYATLDNSDGDYYDGSNIESKITMTSTFGNSTGPHHGNTDLFEIDEVTPVKRPLTNFDGPSGDSTSILWGNIQQASRNLPEQMASTARSNNIFVFTLGLGDALQEESGKNNDERGEYLLYRMANDPAMLTATFPGETGTPLAADFEPDQNQGVYCFAETEDDLGPCFDKMLEVIIRLTL</sequence>
<dbReference type="Pfam" id="PF00092">
    <property type="entry name" value="VWA"/>
    <property type="match status" value="1"/>
</dbReference>
<dbReference type="PROSITE" id="PS50234">
    <property type="entry name" value="VWFA"/>
    <property type="match status" value="1"/>
</dbReference>
<dbReference type="AlphaFoldDB" id="A0A4Y3II19"/>
<name>A0A4Y3II19_9VIBR</name>
<dbReference type="EMBL" id="BJLH01000001">
    <property type="protein sequence ID" value="GEA59051.1"/>
    <property type="molecule type" value="Genomic_DNA"/>
</dbReference>